<dbReference type="Proteomes" id="UP000620075">
    <property type="component" value="Unassembled WGS sequence"/>
</dbReference>
<comment type="caution">
    <text evidence="2">The sequence shown here is derived from an EMBL/GenBank/DDBJ whole genome shotgun (WGS) entry which is preliminary data.</text>
</comment>
<gene>
    <name evidence="2" type="ORF">JF888_06885</name>
</gene>
<name>A0A934KHR3_9BACT</name>
<proteinExistence type="predicted"/>
<feature type="compositionally biased region" description="Low complexity" evidence="1">
    <location>
        <begin position="85"/>
        <end position="96"/>
    </location>
</feature>
<dbReference type="EMBL" id="JAEKNQ010000027">
    <property type="protein sequence ID" value="MBJ7602903.1"/>
    <property type="molecule type" value="Genomic_DNA"/>
</dbReference>
<dbReference type="AlphaFoldDB" id="A0A934KHR3"/>
<evidence type="ECO:0000313" key="3">
    <source>
        <dbReference type="Proteomes" id="UP000620075"/>
    </source>
</evidence>
<organism evidence="2 3">
    <name type="scientific">Candidatus Dormiibacter inghamiae</name>
    <dbReference type="NCBI Taxonomy" id="3127013"/>
    <lineage>
        <taxon>Bacteria</taxon>
        <taxon>Bacillati</taxon>
        <taxon>Candidatus Dormiibacterota</taxon>
        <taxon>Candidatus Dormibacteria</taxon>
        <taxon>Candidatus Dormibacterales</taxon>
        <taxon>Candidatus Dormibacteraceae</taxon>
        <taxon>Candidatus Dormiibacter</taxon>
    </lineage>
</organism>
<reference evidence="2 3" key="1">
    <citation type="submission" date="2020-10" db="EMBL/GenBank/DDBJ databases">
        <title>Ca. Dormibacterota MAGs.</title>
        <authorList>
            <person name="Montgomery K."/>
        </authorList>
    </citation>
    <scope>NUCLEOTIDE SEQUENCE [LARGE SCALE GENOMIC DNA]</scope>
    <source>
        <strain evidence="2">SC8811_S16_3</strain>
    </source>
</reference>
<feature type="region of interest" description="Disordered" evidence="1">
    <location>
        <begin position="1"/>
        <end position="30"/>
    </location>
</feature>
<dbReference type="RefSeq" id="WP_338178015.1">
    <property type="nucleotide sequence ID" value="NZ_JAEKNQ010000027.1"/>
</dbReference>
<evidence type="ECO:0000313" key="2">
    <source>
        <dbReference type="EMBL" id="MBJ7602903.1"/>
    </source>
</evidence>
<sequence>MVTARIRCSDGLPNARSPETSPRSPDLLGHNYNQDEAGLISGEPEPVRWMGVRYVQRALERIDERAAATGQPPPAEPGGDTKKMVVPVPAHVPARR</sequence>
<accession>A0A934KHR3</accession>
<feature type="region of interest" description="Disordered" evidence="1">
    <location>
        <begin position="65"/>
        <end position="96"/>
    </location>
</feature>
<evidence type="ECO:0000256" key="1">
    <source>
        <dbReference type="SAM" id="MobiDB-lite"/>
    </source>
</evidence>
<protein>
    <submittedName>
        <fullName evidence="2">Uncharacterized protein</fullName>
    </submittedName>
</protein>